<gene>
    <name evidence="2" type="ORF">N7494_001852</name>
</gene>
<reference evidence="2 3" key="1">
    <citation type="journal article" date="2023" name="IMA Fungus">
        <title>Comparative genomic study of the Penicillium genus elucidates a diverse pangenome and 15 lateral gene transfer events.</title>
        <authorList>
            <person name="Petersen C."/>
            <person name="Sorensen T."/>
            <person name="Nielsen M.R."/>
            <person name="Sondergaard T.E."/>
            <person name="Sorensen J.L."/>
            <person name="Fitzpatrick D.A."/>
            <person name="Frisvad J.C."/>
            <person name="Nielsen K.L."/>
        </authorList>
    </citation>
    <scope>NUCLEOTIDE SEQUENCE [LARGE SCALE GENOMIC DNA]</scope>
    <source>
        <strain evidence="2 3">IBT 35679</strain>
    </source>
</reference>
<evidence type="ECO:0000313" key="2">
    <source>
        <dbReference type="EMBL" id="KAJ5552474.1"/>
    </source>
</evidence>
<name>A0AAD6GI86_9EURO</name>
<dbReference type="SUPFAM" id="SSF140959">
    <property type="entry name" value="Indolic compounds 2,3-dioxygenase-like"/>
    <property type="match status" value="1"/>
</dbReference>
<dbReference type="AlphaFoldDB" id="A0AAD6GI86"/>
<dbReference type="GO" id="GO:0020037">
    <property type="term" value="F:heme binding"/>
    <property type="evidence" value="ECO:0007669"/>
    <property type="project" value="InterPro"/>
</dbReference>
<protein>
    <submittedName>
        <fullName evidence="2">Uncharacterized protein</fullName>
    </submittedName>
</protein>
<organism evidence="2 3">
    <name type="scientific">Penicillium frequentans</name>
    <dbReference type="NCBI Taxonomy" id="3151616"/>
    <lineage>
        <taxon>Eukaryota</taxon>
        <taxon>Fungi</taxon>
        <taxon>Dikarya</taxon>
        <taxon>Ascomycota</taxon>
        <taxon>Pezizomycotina</taxon>
        <taxon>Eurotiomycetes</taxon>
        <taxon>Eurotiomycetidae</taxon>
        <taxon>Eurotiales</taxon>
        <taxon>Aspergillaceae</taxon>
        <taxon>Penicillium</taxon>
    </lineage>
</organism>
<keyword evidence="1" id="KW-1133">Transmembrane helix</keyword>
<dbReference type="GO" id="GO:0019441">
    <property type="term" value="P:L-tryptophan catabolic process to kynurenine"/>
    <property type="evidence" value="ECO:0007669"/>
    <property type="project" value="InterPro"/>
</dbReference>
<dbReference type="EMBL" id="JAQIZZ010000002">
    <property type="protein sequence ID" value="KAJ5552474.1"/>
    <property type="molecule type" value="Genomic_DNA"/>
</dbReference>
<proteinExistence type="predicted"/>
<feature type="transmembrane region" description="Helical" evidence="1">
    <location>
        <begin position="20"/>
        <end position="39"/>
    </location>
</feature>
<comment type="caution">
    <text evidence="2">The sequence shown here is derived from an EMBL/GenBank/DDBJ whole genome shotgun (WGS) entry which is preliminary data.</text>
</comment>
<evidence type="ECO:0000313" key="3">
    <source>
        <dbReference type="Proteomes" id="UP001220324"/>
    </source>
</evidence>
<evidence type="ECO:0000256" key="1">
    <source>
        <dbReference type="SAM" id="Phobius"/>
    </source>
</evidence>
<dbReference type="InterPro" id="IPR037217">
    <property type="entry name" value="Trp/Indoleamine_2_3_dOase-like"/>
</dbReference>
<sequence>MLSMTWFMASTTLTAMEPIWLTLSLIFICSTVIFFKDLFFQKQKGTSSQTNILPELEAMRGNHETADLLQHLVEFDGAGSWPPQASHGKAWPAALRPYHDVYLKLAKLLPTANVSLDTESHSSRRFEYQAQMRDLLHEKILSSAVEDILLAAEEGDRSVFSAKAYNGFYACIAVSRHAYRWGTIPVVKVAQEEKLIEFPPELELPWRFIQRRYSIKSQGGNVTSNYLCNFGTEGQIVYEINSGMTENIRSAEYNFAHIFVAMEQMF</sequence>
<keyword evidence="1" id="KW-0812">Transmembrane</keyword>
<accession>A0AAD6GI86</accession>
<dbReference type="Proteomes" id="UP001220324">
    <property type="component" value="Unassembled WGS sequence"/>
</dbReference>
<dbReference type="GO" id="GO:0046872">
    <property type="term" value="F:metal ion binding"/>
    <property type="evidence" value="ECO:0007669"/>
    <property type="project" value="InterPro"/>
</dbReference>
<keyword evidence="1" id="KW-0472">Membrane</keyword>
<keyword evidence="3" id="KW-1185">Reference proteome</keyword>